<dbReference type="EMBL" id="KR029581">
    <property type="protein sequence ID" value="AKH46316.1"/>
    <property type="molecule type" value="Genomic_DNA"/>
</dbReference>
<reference evidence="1" key="2">
    <citation type="submission" date="2015-03" db="EMBL/GenBank/DDBJ databases">
        <authorList>
            <person name="Chow C.-E.T."/>
            <person name="Winget D.M."/>
            <person name="White R.A.III."/>
            <person name="Hallam S.J."/>
            <person name="Suttle C.A."/>
        </authorList>
    </citation>
    <scope>NUCLEOTIDE SEQUENCE</scope>
    <source>
        <strain evidence="1">Anoxic3_6</strain>
    </source>
</reference>
<proteinExistence type="predicted"/>
<organism evidence="1">
    <name type="scientific">uncultured marine virus</name>
    <dbReference type="NCBI Taxonomy" id="186617"/>
    <lineage>
        <taxon>Viruses</taxon>
        <taxon>environmental samples</taxon>
    </lineage>
</organism>
<accession>A0A0F7L5M6</accession>
<sequence>MMEDIKMRLQKLKDLQAKKHEKYLEAKRKANKYQQDSYKLFWKIEQTQEQLLSFK</sequence>
<name>A0A0F7L5M6_9VIRU</name>
<protein>
    <submittedName>
        <fullName evidence="1">Uncharacterized protein</fullName>
    </submittedName>
</protein>
<evidence type="ECO:0000313" key="1">
    <source>
        <dbReference type="EMBL" id="AKH46316.1"/>
    </source>
</evidence>
<reference evidence="1" key="1">
    <citation type="journal article" date="2015" name="Front. Microbiol.">
        <title>Combining genomic sequencing methods to explore viral diversity and reveal potential virus-host interactions.</title>
        <authorList>
            <person name="Chow C.E."/>
            <person name="Winget D.M."/>
            <person name="White R.A.III."/>
            <person name="Hallam S.J."/>
            <person name="Suttle C.A."/>
        </authorList>
    </citation>
    <scope>NUCLEOTIDE SEQUENCE</scope>
    <source>
        <strain evidence="1">Anoxic3_6</strain>
    </source>
</reference>